<dbReference type="Proteomes" id="UP000326759">
    <property type="component" value="Unassembled WGS sequence"/>
</dbReference>
<dbReference type="GO" id="GO:0006355">
    <property type="term" value="P:regulation of DNA-templated transcription"/>
    <property type="evidence" value="ECO:0007669"/>
    <property type="project" value="InterPro"/>
</dbReference>
<dbReference type="GO" id="GO:0035267">
    <property type="term" value="C:NuA4 histone acetyltransferase complex"/>
    <property type="evidence" value="ECO:0007669"/>
    <property type="project" value="TreeGrafter"/>
</dbReference>
<dbReference type="InterPro" id="IPR038217">
    <property type="entry name" value="MRG_C_sf"/>
</dbReference>
<evidence type="ECO:0000256" key="2">
    <source>
        <dbReference type="ARBA" id="ARBA00022853"/>
    </source>
</evidence>
<dbReference type="GO" id="GO:0005634">
    <property type="term" value="C:nucleus"/>
    <property type="evidence" value="ECO:0007669"/>
    <property type="project" value="UniProtKB-SubCell"/>
</dbReference>
<keyword evidence="4" id="KW-0804">Transcription</keyword>
<dbReference type="Pfam" id="PF05712">
    <property type="entry name" value="MRG"/>
    <property type="match status" value="1"/>
</dbReference>
<accession>A0A5N5TGT2</accession>
<evidence type="ECO:0000313" key="9">
    <source>
        <dbReference type="Proteomes" id="UP000326759"/>
    </source>
</evidence>
<keyword evidence="3" id="KW-0805">Transcription regulation</keyword>
<dbReference type="Gene3D" id="1.10.274.30">
    <property type="entry name" value="MRG domain"/>
    <property type="match status" value="2"/>
</dbReference>
<dbReference type="InterPro" id="IPR026541">
    <property type="entry name" value="MRG_dom"/>
</dbReference>
<evidence type="ECO:0000256" key="3">
    <source>
        <dbReference type="ARBA" id="ARBA00023015"/>
    </source>
</evidence>
<feature type="region of interest" description="Disordered" evidence="6">
    <location>
        <begin position="117"/>
        <end position="170"/>
    </location>
</feature>
<comment type="subcellular location">
    <subcellularLocation>
        <location evidence="1">Nucleus</location>
    </subcellularLocation>
</comment>
<dbReference type="AlphaFoldDB" id="A0A5N5TGT2"/>
<feature type="compositionally biased region" description="Low complexity" evidence="6">
    <location>
        <begin position="117"/>
        <end position="164"/>
    </location>
</feature>
<gene>
    <name evidence="8" type="primary">MSL3P1</name>
    <name evidence="8" type="ORF">Anas_04208</name>
</gene>
<dbReference type="OrthoDB" id="10044771at2759"/>
<evidence type="ECO:0000313" key="8">
    <source>
        <dbReference type="EMBL" id="KAB7505457.1"/>
    </source>
</evidence>
<dbReference type="EMBL" id="SEYY01001227">
    <property type="protein sequence ID" value="KAB7505457.1"/>
    <property type="molecule type" value="Genomic_DNA"/>
</dbReference>
<reference evidence="8 9" key="1">
    <citation type="journal article" date="2019" name="PLoS Biol.">
        <title>Sex chromosomes control vertical transmission of feminizing Wolbachia symbionts in an isopod.</title>
        <authorList>
            <person name="Becking T."/>
            <person name="Chebbi M.A."/>
            <person name="Giraud I."/>
            <person name="Moumen B."/>
            <person name="Laverre T."/>
            <person name="Caubet Y."/>
            <person name="Peccoud J."/>
            <person name="Gilbert C."/>
            <person name="Cordaux R."/>
        </authorList>
    </citation>
    <scope>NUCLEOTIDE SEQUENCE [LARGE SCALE GENOMIC DNA]</scope>
    <source>
        <strain evidence="8">ANa2</strain>
        <tissue evidence="8">Whole body excluding digestive tract and cuticle</tissue>
    </source>
</reference>
<dbReference type="PROSITE" id="PS51640">
    <property type="entry name" value="MRG"/>
    <property type="match status" value="1"/>
</dbReference>
<evidence type="ECO:0000256" key="5">
    <source>
        <dbReference type="ARBA" id="ARBA00023242"/>
    </source>
</evidence>
<proteinExistence type="predicted"/>
<dbReference type="InterPro" id="IPR008676">
    <property type="entry name" value="MRG"/>
</dbReference>
<dbReference type="GO" id="GO:0072487">
    <property type="term" value="C:MSL complex"/>
    <property type="evidence" value="ECO:0007669"/>
    <property type="project" value="TreeGrafter"/>
</dbReference>
<organism evidence="8 9">
    <name type="scientific">Armadillidium nasatum</name>
    <dbReference type="NCBI Taxonomy" id="96803"/>
    <lineage>
        <taxon>Eukaryota</taxon>
        <taxon>Metazoa</taxon>
        <taxon>Ecdysozoa</taxon>
        <taxon>Arthropoda</taxon>
        <taxon>Crustacea</taxon>
        <taxon>Multicrustacea</taxon>
        <taxon>Malacostraca</taxon>
        <taxon>Eumalacostraca</taxon>
        <taxon>Peracarida</taxon>
        <taxon>Isopoda</taxon>
        <taxon>Oniscidea</taxon>
        <taxon>Crinocheta</taxon>
        <taxon>Armadillidiidae</taxon>
        <taxon>Armadillidium</taxon>
    </lineage>
</organism>
<feature type="domain" description="MRG" evidence="7">
    <location>
        <begin position="3"/>
        <end position="229"/>
    </location>
</feature>
<keyword evidence="2" id="KW-0156">Chromatin regulator</keyword>
<evidence type="ECO:0000256" key="4">
    <source>
        <dbReference type="ARBA" id="ARBA00023163"/>
    </source>
</evidence>
<evidence type="ECO:0000256" key="1">
    <source>
        <dbReference type="ARBA" id="ARBA00004123"/>
    </source>
</evidence>
<keyword evidence="9" id="KW-1185">Reference proteome</keyword>
<sequence>MTLDLCKEVVDGLRICFDFYVHTLLLYPRERQQAEKLKLAIPIKTEVFKYESETPSTNPVPFKDPAENQDSKSGVKPTVKEKEEKKCDSTPQRMLRSKKPLNEEFALVELKDVPRGQPLQQQQQQPHPPLMQQQHPHPQSLSCESGRSTPTTLTSGTSLPEGTLDSNYSEGERFGIPQQFKELHNWTLLPLYNRVPPTPVLLYGPNHLLRLFGKYTNLIYSLNIEIQLYVVISYLSLHIQDLFPDSNYVDYIEN</sequence>
<feature type="region of interest" description="Disordered" evidence="6">
    <location>
        <begin position="52"/>
        <end position="101"/>
    </location>
</feature>
<protein>
    <submittedName>
        <fullName evidence="8">Putative male-specific lethal-3 protein-like 2</fullName>
    </submittedName>
</protein>
<feature type="compositionally biased region" description="Basic and acidic residues" evidence="6">
    <location>
        <begin position="78"/>
        <end position="88"/>
    </location>
</feature>
<dbReference type="PANTHER" id="PTHR10880">
    <property type="entry name" value="MORTALITY FACTOR 4-LIKE PROTEIN"/>
    <property type="match status" value="1"/>
</dbReference>
<evidence type="ECO:0000259" key="7">
    <source>
        <dbReference type="Pfam" id="PF05712"/>
    </source>
</evidence>
<keyword evidence="5" id="KW-0539">Nucleus</keyword>
<evidence type="ECO:0000256" key="6">
    <source>
        <dbReference type="SAM" id="MobiDB-lite"/>
    </source>
</evidence>
<comment type="caution">
    <text evidence="8">The sequence shown here is derived from an EMBL/GenBank/DDBJ whole genome shotgun (WGS) entry which is preliminary data.</text>
</comment>
<dbReference type="PANTHER" id="PTHR10880:SF15">
    <property type="entry name" value="MSL COMPLEX SUBUNIT 3"/>
    <property type="match status" value="1"/>
</dbReference>
<dbReference type="GO" id="GO:0006325">
    <property type="term" value="P:chromatin organization"/>
    <property type="evidence" value="ECO:0007669"/>
    <property type="project" value="UniProtKB-KW"/>
</dbReference>
<name>A0A5N5TGT2_9CRUS</name>